<dbReference type="Proteomes" id="UP001333110">
    <property type="component" value="Unassembled WGS sequence"/>
</dbReference>
<comment type="caution">
    <text evidence="2">The sequence shown here is derived from an EMBL/GenBank/DDBJ whole genome shotgun (WGS) entry which is preliminary data.</text>
</comment>
<accession>A0AAN7NDD7</accession>
<evidence type="ECO:0000313" key="3">
    <source>
        <dbReference type="Proteomes" id="UP001333110"/>
    </source>
</evidence>
<name>A0AAN7NDD7_MYCAM</name>
<dbReference type="AlphaFoldDB" id="A0AAN7NDD7"/>
<organism evidence="2 3">
    <name type="scientific">Mycteria americana</name>
    <name type="common">Wood stork</name>
    <dbReference type="NCBI Taxonomy" id="33587"/>
    <lineage>
        <taxon>Eukaryota</taxon>
        <taxon>Metazoa</taxon>
        <taxon>Chordata</taxon>
        <taxon>Craniata</taxon>
        <taxon>Vertebrata</taxon>
        <taxon>Euteleostomi</taxon>
        <taxon>Archelosauria</taxon>
        <taxon>Archosauria</taxon>
        <taxon>Dinosauria</taxon>
        <taxon>Saurischia</taxon>
        <taxon>Theropoda</taxon>
        <taxon>Coelurosauria</taxon>
        <taxon>Aves</taxon>
        <taxon>Neognathae</taxon>
        <taxon>Neoaves</taxon>
        <taxon>Aequornithes</taxon>
        <taxon>Ciconiiformes</taxon>
        <taxon>Ciconiidae</taxon>
        <taxon>Mycteria</taxon>
    </lineage>
</organism>
<proteinExistence type="predicted"/>
<evidence type="ECO:0000313" key="2">
    <source>
        <dbReference type="EMBL" id="KAK4808373.1"/>
    </source>
</evidence>
<feature type="compositionally biased region" description="Basic and acidic residues" evidence="1">
    <location>
        <begin position="232"/>
        <end position="241"/>
    </location>
</feature>
<keyword evidence="3" id="KW-1185">Reference proteome</keyword>
<sequence>MLGVVVVPIEDFAPGVGVSGLLWCRHYLVLFPPVLYYPYAGKVHIHLVDLDEPVRVTLHLASSHGIPNVTLEEQGSDILQLNWPYFPNISASPAGIYEVAHLHVSIQGGSLQVSEQKKVLVKAWEPGTLVQTDKHVYKPGQTGEGQELLEELAGSWDGIPRFGSQALALTPAPASALSSEVSNCPFGSKLHSQQQGGETGSLHGVGGGTEAIGSPRDQDNRSQQQWHSIQCPHEHGGDGWGERIPQTPKGCGM</sequence>
<gene>
    <name evidence="2" type="ORF">QYF61_002610</name>
</gene>
<dbReference type="EMBL" id="JAUNZN010000024">
    <property type="protein sequence ID" value="KAK4808373.1"/>
    <property type="molecule type" value="Genomic_DNA"/>
</dbReference>
<feature type="compositionally biased region" description="Gly residues" evidence="1">
    <location>
        <begin position="197"/>
        <end position="210"/>
    </location>
</feature>
<evidence type="ECO:0000256" key="1">
    <source>
        <dbReference type="SAM" id="MobiDB-lite"/>
    </source>
</evidence>
<protein>
    <submittedName>
        <fullName evidence="2">Uncharacterized protein</fullName>
    </submittedName>
</protein>
<feature type="region of interest" description="Disordered" evidence="1">
    <location>
        <begin position="187"/>
        <end position="253"/>
    </location>
</feature>
<reference evidence="2 3" key="1">
    <citation type="journal article" date="2023" name="J. Hered.">
        <title>Chromosome-level genome of the wood stork (Mycteria americana) provides insight into avian chromosome evolution.</title>
        <authorList>
            <person name="Flamio R. Jr."/>
            <person name="Ramstad K.M."/>
        </authorList>
    </citation>
    <scope>NUCLEOTIDE SEQUENCE [LARGE SCALE GENOMIC DNA]</scope>
    <source>
        <strain evidence="2">JAX WOST 10</strain>
    </source>
</reference>